<keyword evidence="5" id="KW-1185">Reference proteome</keyword>
<comment type="subcellular location">
    <subcellularLocation>
        <location evidence="3">Cytoplasm</location>
    </subcellularLocation>
    <text evidence="3">Localizes to the septum at mid-cell, in a FtsZ-like pattern.</text>
</comment>
<name>A0A2X4X480_9GAMM</name>
<dbReference type="Pfam" id="PF06005">
    <property type="entry name" value="ZapB"/>
    <property type="match status" value="1"/>
</dbReference>
<dbReference type="KEGG" id="lri:NCTC12151_00098"/>
<keyword evidence="3" id="KW-0131">Cell cycle</keyword>
<dbReference type="GO" id="GO:0043093">
    <property type="term" value="P:FtsZ-dependent cytokinesis"/>
    <property type="evidence" value="ECO:0007669"/>
    <property type="project" value="UniProtKB-UniRule"/>
</dbReference>
<dbReference type="GO" id="GO:0005737">
    <property type="term" value="C:cytoplasm"/>
    <property type="evidence" value="ECO:0007669"/>
    <property type="project" value="UniProtKB-SubCell"/>
</dbReference>
<dbReference type="EMBL" id="LS483470">
    <property type="protein sequence ID" value="SQI34235.1"/>
    <property type="molecule type" value="Genomic_DNA"/>
</dbReference>
<comment type="function">
    <text evidence="3">Non-essential, abundant cell division factor that is required for proper Z-ring formation. It is recruited early to the divisome by direct interaction with FtsZ, stimulating Z-ring assembly and thereby promoting cell division earlier in the cell cycle. Its recruitment to the Z-ring requires functional FtsA or ZipA.</text>
</comment>
<sequence length="80" mass="9216">MSFEVFEKLEAKVQQAIDTITLLQMEIEDLKEKNNALVRDLESSAGGREALINENAQLKQEQQAWQDRLRLLLGKMDEVN</sequence>
<protein>
    <recommendedName>
        <fullName evidence="3">Cell division protein ZapB</fullName>
    </recommendedName>
</protein>
<keyword evidence="3 4" id="KW-0132">Cell division</keyword>
<dbReference type="Proteomes" id="UP000249005">
    <property type="component" value="Chromosome 1"/>
</dbReference>
<comment type="subunit">
    <text evidence="3">Homodimer. The ends of the coiled-coil dimer bind to each other, forming polymers. Interacts with FtsZ.</text>
</comment>
<accession>A0A2X4X480</accession>
<keyword evidence="3" id="KW-0963">Cytoplasm</keyword>
<organism evidence="4 5">
    <name type="scientific">Leminorella richardii</name>
    <dbReference type="NCBI Taxonomy" id="158841"/>
    <lineage>
        <taxon>Bacteria</taxon>
        <taxon>Pseudomonadati</taxon>
        <taxon>Pseudomonadota</taxon>
        <taxon>Gammaproteobacteria</taxon>
        <taxon>Enterobacterales</taxon>
        <taxon>Budviciaceae</taxon>
        <taxon>Leminorella</taxon>
    </lineage>
</organism>
<dbReference type="Gene3D" id="1.20.5.340">
    <property type="match status" value="1"/>
</dbReference>
<dbReference type="GO" id="GO:0000917">
    <property type="term" value="P:division septum assembly"/>
    <property type="evidence" value="ECO:0007669"/>
    <property type="project" value="UniProtKB-KW"/>
</dbReference>
<evidence type="ECO:0000256" key="2">
    <source>
        <dbReference type="ARBA" id="ARBA00023210"/>
    </source>
</evidence>
<evidence type="ECO:0000256" key="1">
    <source>
        <dbReference type="ARBA" id="ARBA00023054"/>
    </source>
</evidence>
<evidence type="ECO:0000256" key="3">
    <source>
        <dbReference type="HAMAP-Rule" id="MF_01196"/>
    </source>
</evidence>
<dbReference type="HAMAP" id="MF_01196">
    <property type="entry name" value="ZapB"/>
    <property type="match status" value="1"/>
</dbReference>
<keyword evidence="1 3" id="KW-0175">Coiled coil</keyword>
<comment type="similarity">
    <text evidence="3">Belongs to the ZapB family.</text>
</comment>
<evidence type="ECO:0000313" key="5">
    <source>
        <dbReference type="Proteomes" id="UP000249005"/>
    </source>
</evidence>
<feature type="coiled-coil region" evidence="3">
    <location>
        <begin position="6"/>
        <end position="68"/>
    </location>
</feature>
<dbReference type="RefSeq" id="WP_111738805.1">
    <property type="nucleotide sequence ID" value="NZ_LR698987.1"/>
</dbReference>
<reference evidence="4 5" key="1">
    <citation type="submission" date="2018-06" db="EMBL/GenBank/DDBJ databases">
        <authorList>
            <consortium name="Pathogen Informatics"/>
            <person name="Doyle S."/>
        </authorList>
    </citation>
    <scope>NUCLEOTIDE SEQUENCE [LARGE SCALE GENOMIC DNA]</scope>
    <source>
        <strain evidence="4 5">NCTC12151</strain>
    </source>
</reference>
<dbReference type="AlphaFoldDB" id="A0A2X4X480"/>
<keyword evidence="2 3" id="KW-0717">Septation</keyword>
<dbReference type="InterPro" id="IPR009252">
    <property type="entry name" value="Cell_div_ZapB"/>
</dbReference>
<dbReference type="OrthoDB" id="6554593at2"/>
<evidence type="ECO:0000313" key="4">
    <source>
        <dbReference type="EMBL" id="SQI34235.1"/>
    </source>
</evidence>
<gene>
    <name evidence="3 4" type="primary">zapB</name>
    <name evidence="4" type="ORF">NCTC12151_00098</name>
</gene>
<proteinExistence type="inferred from homology"/>